<dbReference type="InterPro" id="IPR056827">
    <property type="entry name" value="CBM87_Agd3"/>
</dbReference>
<name>A0ABV7ZCU8_9DEIO</name>
<sequence length="727" mass="77255">MTLPPARLLSAVTLSLLLAACGTSPTTTAAPVPTAQEPAAQGPGAPDTVNTDVGHSHGERAIPGLGVDPSTFPTHARLGTPTILPAARVSAQALPGNVQPSITALKVLILSSGSGDFGLATAKAMLQEAGVPFDVLDATMESLDMGRLVDAGGVGRYQGVVLTSSALIYAAPGGLYPSALDAGEWDTLFEYERTFGVRQLALYGAPGTAPEDYGLRTVAGAETSTTTLTLSTAGRAVFGDLTASAVPVNYAYTYPSAVTPMPGITTQVLATDPAGNVLAATSTSADGRERLVLTSAQNPYLLHSQLLSYGLVQWLTRGVHLGEHRRFLQADIDDLFLSGDRLDPATLAMRPNPYRVSGNDLLNVYSQMKNVQSAYPVARSFRYAMMFNGGGANASVPPLCVNWPMLTRDMLSSAAKCLYTQFDWVNHTRDHLRMDVMDLATATTQVGDNVTIGTKLGLVMSRNALVTGEHSGLGNMDPGDDGTYNDSDVNLPKQDLGLGRSNPNVLSAAVSAGARYLASDHSVASHWDATCPTCGVPHPLNSGVFLVPRWPNGMAYYVTDPTEALAYYNGMYGPAGRFPYYDHNLTYAEFLDKDSDLTLNHVLDGGAFPHYMHQTNLRQYAAGKSLATDWVRAALEKYSRYSTLPLTTLRWADLGPYLERHTREAKAKSAGTLYAVWNRATNQVTVTSTAGSVPVTVTGDTAGTLYGAYRSRSQDVTGTLTVTVAPR</sequence>
<gene>
    <name evidence="4" type="ORF">ACFOSB_14760</name>
</gene>
<accession>A0ABV7ZCU8</accession>
<evidence type="ECO:0000259" key="3">
    <source>
        <dbReference type="Pfam" id="PF25116"/>
    </source>
</evidence>
<dbReference type="EMBL" id="JBHRZG010000022">
    <property type="protein sequence ID" value="MFC3834116.1"/>
    <property type="molecule type" value="Genomic_DNA"/>
</dbReference>
<feature type="signal peptide" evidence="2">
    <location>
        <begin position="1"/>
        <end position="29"/>
    </location>
</feature>
<dbReference type="PROSITE" id="PS51257">
    <property type="entry name" value="PROKAR_LIPOPROTEIN"/>
    <property type="match status" value="1"/>
</dbReference>
<evidence type="ECO:0000256" key="2">
    <source>
        <dbReference type="SAM" id="SignalP"/>
    </source>
</evidence>
<feature type="chain" id="PRO_5046202115" description="Agd3 CBM87 domain-containing protein" evidence="2">
    <location>
        <begin position="30"/>
        <end position="727"/>
    </location>
</feature>
<evidence type="ECO:0000313" key="4">
    <source>
        <dbReference type="EMBL" id="MFC3834116.1"/>
    </source>
</evidence>
<dbReference type="RefSeq" id="WP_380102485.1">
    <property type="nucleotide sequence ID" value="NZ_JBHRZG010000022.1"/>
</dbReference>
<feature type="compositionally biased region" description="Low complexity" evidence="1">
    <location>
        <begin position="25"/>
        <end position="46"/>
    </location>
</feature>
<evidence type="ECO:0000313" key="5">
    <source>
        <dbReference type="Proteomes" id="UP001595803"/>
    </source>
</evidence>
<feature type="domain" description="Agd3 CBM87" evidence="3">
    <location>
        <begin position="106"/>
        <end position="314"/>
    </location>
</feature>
<organism evidence="4 5">
    <name type="scientific">Deinococcus rufus</name>
    <dbReference type="NCBI Taxonomy" id="2136097"/>
    <lineage>
        <taxon>Bacteria</taxon>
        <taxon>Thermotogati</taxon>
        <taxon>Deinococcota</taxon>
        <taxon>Deinococci</taxon>
        <taxon>Deinococcales</taxon>
        <taxon>Deinococcaceae</taxon>
        <taxon>Deinococcus</taxon>
    </lineage>
</organism>
<dbReference type="Proteomes" id="UP001595803">
    <property type="component" value="Unassembled WGS sequence"/>
</dbReference>
<proteinExistence type="predicted"/>
<protein>
    <recommendedName>
        <fullName evidence="3">Agd3 CBM87 domain-containing protein</fullName>
    </recommendedName>
</protein>
<comment type="caution">
    <text evidence="4">The sequence shown here is derived from an EMBL/GenBank/DDBJ whole genome shotgun (WGS) entry which is preliminary data.</text>
</comment>
<keyword evidence="2" id="KW-0732">Signal</keyword>
<feature type="region of interest" description="Disordered" evidence="1">
    <location>
        <begin position="25"/>
        <end position="70"/>
    </location>
</feature>
<keyword evidence="5" id="KW-1185">Reference proteome</keyword>
<evidence type="ECO:0000256" key="1">
    <source>
        <dbReference type="SAM" id="MobiDB-lite"/>
    </source>
</evidence>
<dbReference type="Pfam" id="PF25116">
    <property type="entry name" value="CBM87_Agd3"/>
    <property type="match status" value="1"/>
</dbReference>
<reference evidence="5" key="1">
    <citation type="journal article" date="2019" name="Int. J. Syst. Evol. Microbiol.">
        <title>The Global Catalogue of Microorganisms (GCM) 10K type strain sequencing project: providing services to taxonomists for standard genome sequencing and annotation.</title>
        <authorList>
            <consortium name="The Broad Institute Genomics Platform"/>
            <consortium name="The Broad Institute Genome Sequencing Center for Infectious Disease"/>
            <person name="Wu L."/>
            <person name="Ma J."/>
        </authorList>
    </citation>
    <scope>NUCLEOTIDE SEQUENCE [LARGE SCALE GENOMIC DNA]</scope>
    <source>
        <strain evidence="5">CCTCC AB 2017081</strain>
    </source>
</reference>